<organism evidence="2">
    <name type="scientific">Oryza glumipatula</name>
    <dbReference type="NCBI Taxonomy" id="40148"/>
    <lineage>
        <taxon>Eukaryota</taxon>
        <taxon>Viridiplantae</taxon>
        <taxon>Streptophyta</taxon>
        <taxon>Embryophyta</taxon>
        <taxon>Tracheophyta</taxon>
        <taxon>Spermatophyta</taxon>
        <taxon>Magnoliopsida</taxon>
        <taxon>Liliopsida</taxon>
        <taxon>Poales</taxon>
        <taxon>Poaceae</taxon>
        <taxon>BOP clade</taxon>
        <taxon>Oryzoideae</taxon>
        <taxon>Oryzeae</taxon>
        <taxon>Oryzinae</taxon>
        <taxon>Oryza</taxon>
    </lineage>
</organism>
<reference evidence="2" key="3">
    <citation type="submission" date="2018-05" db="EMBL/GenBank/DDBJ databases">
        <title>OgluRS3 (Oryza glumaepatula Reference Sequence Version 3).</title>
        <authorList>
            <person name="Zhang J."/>
            <person name="Kudrna D."/>
            <person name="Lee S."/>
            <person name="Talag J."/>
            <person name="Welchert J."/>
            <person name="Wing R.A."/>
        </authorList>
    </citation>
    <scope>NUCLEOTIDE SEQUENCE [LARGE SCALE GENOMIC DNA]</scope>
</reference>
<protein>
    <submittedName>
        <fullName evidence="2">Uncharacterized protein</fullName>
    </submittedName>
</protein>
<reference evidence="2" key="2">
    <citation type="submission" date="2015-04" db="UniProtKB">
        <authorList>
            <consortium name="EnsemblPlants"/>
        </authorList>
    </citation>
    <scope>IDENTIFICATION</scope>
</reference>
<dbReference type="EnsemblPlants" id="OGLUM01G42690.1">
    <property type="protein sequence ID" value="OGLUM01G42690.1"/>
    <property type="gene ID" value="OGLUM01G42690"/>
</dbReference>
<evidence type="ECO:0000313" key="2">
    <source>
        <dbReference type="EnsemblPlants" id="OGLUM01G42690.1"/>
    </source>
</evidence>
<evidence type="ECO:0000313" key="3">
    <source>
        <dbReference type="Proteomes" id="UP000026961"/>
    </source>
</evidence>
<name>A0A0D9YHW7_9ORYZ</name>
<dbReference type="AlphaFoldDB" id="A0A0D9YHW7"/>
<reference evidence="2" key="1">
    <citation type="submission" date="2013-08" db="EMBL/GenBank/DDBJ databases">
        <title>Oryza genome evolution.</title>
        <authorList>
            <person name="Wing R.A."/>
            <person name="Panaud O."/>
            <person name="Oliveira A.C."/>
        </authorList>
    </citation>
    <scope>NUCLEOTIDE SEQUENCE</scope>
</reference>
<dbReference type="Proteomes" id="UP000026961">
    <property type="component" value="Chromosome 1"/>
</dbReference>
<feature type="region of interest" description="Disordered" evidence="1">
    <location>
        <begin position="85"/>
        <end position="111"/>
    </location>
</feature>
<sequence length="111" mass="12443">MVHLLTSPWIPIPRHIPRQHRSVSGCSESRSRHFPVHGRCSKLWTTPCSIFPKRTDRHNINRAKSQNLATKRAISSVAGFRLPRRQLSIRRNGNGNGNGKGKAVASEEKSA</sequence>
<accession>A0A0D9YHW7</accession>
<keyword evidence="3" id="KW-1185">Reference proteome</keyword>
<dbReference type="HOGENOM" id="CLU_2214261_0_0_1"/>
<evidence type="ECO:0000256" key="1">
    <source>
        <dbReference type="SAM" id="MobiDB-lite"/>
    </source>
</evidence>
<proteinExistence type="predicted"/>
<dbReference type="Gramene" id="OGLUM01G42690.1">
    <property type="protein sequence ID" value="OGLUM01G42690.1"/>
    <property type="gene ID" value="OGLUM01G42690"/>
</dbReference>